<feature type="transmembrane region" description="Helical" evidence="1">
    <location>
        <begin position="6"/>
        <end position="25"/>
    </location>
</feature>
<name>A0AAW5EWL9_NOVHA</name>
<dbReference type="EMBL" id="JAIBCX010000310">
    <property type="protein sequence ID" value="MCJ8355665.1"/>
    <property type="molecule type" value="Genomic_DNA"/>
</dbReference>
<reference evidence="2" key="1">
    <citation type="journal article" date="2021" name="Polymers (Basel)">
        <title>Highly Stretchable Bacterial Cellulose Produced by Komagataeibacter hansenii SI1.</title>
        <authorList>
            <person name="Cielecka I."/>
            <person name="Ryngajllo M."/>
            <person name="Maniukiewicz W."/>
            <person name="Bielecki S."/>
        </authorList>
    </citation>
    <scope>NUCLEOTIDE SEQUENCE</scope>
    <source>
        <strain evidence="2">SI1</strain>
    </source>
</reference>
<proteinExistence type="predicted"/>
<evidence type="ECO:0000313" key="2">
    <source>
        <dbReference type="EMBL" id="MCJ8355665.1"/>
    </source>
</evidence>
<evidence type="ECO:0000313" key="3">
    <source>
        <dbReference type="Proteomes" id="UP001202887"/>
    </source>
</evidence>
<dbReference type="RefSeq" id="WP_247068174.1">
    <property type="nucleotide sequence ID" value="NZ_JAIBCX010000310.1"/>
</dbReference>
<dbReference type="AlphaFoldDB" id="A0AAW5EWL9"/>
<protein>
    <submittedName>
        <fullName evidence="2">DotA/TraY family protein</fullName>
    </submittedName>
</protein>
<keyword evidence="1" id="KW-0472">Membrane</keyword>
<reference evidence="2" key="2">
    <citation type="submission" date="2022-03" db="EMBL/GenBank/DDBJ databases">
        <authorList>
            <person name="Ryngajllo M."/>
            <person name="Jacek P."/>
            <person name="Kubiak K."/>
        </authorList>
    </citation>
    <scope>NUCLEOTIDE SEQUENCE</scope>
    <source>
        <strain evidence="2">SI1</strain>
    </source>
</reference>
<dbReference type="Proteomes" id="UP001202887">
    <property type="component" value="Unassembled WGS sequence"/>
</dbReference>
<comment type="caution">
    <text evidence="2">The sequence shown here is derived from an EMBL/GenBank/DDBJ whole genome shotgun (WGS) entry which is preliminary data.</text>
</comment>
<keyword evidence="1" id="KW-1133">Transmembrane helix</keyword>
<organism evidence="2 3">
    <name type="scientific">Novacetimonas hansenii</name>
    <name type="common">Komagataeibacter hansenii</name>
    <dbReference type="NCBI Taxonomy" id="436"/>
    <lineage>
        <taxon>Bacteria</taxon>
        <taxon>Pseudomonadati</taxon>
        <taxon>Pseudomonadota</taxon>
        <taxon>Alphaproteobacteria</taxon>
        <taxon>Acetobacterales</taxon>
        <taxon>Acetobacteraceae</taxon>
        <taxon>Novacetimonas</taxon>
    </lineage>
</organism>
<gene>
    <name evidence="2" type="ORF">K1W68_17030</name>
</gene>
<dbReference type="InterPro" id="IPR027628">
    <property type="entry name" value="DotA_TraY"/>
</dbReference>
<evidence type="ECO:0000256" key="1">
    <source>
        <dbReference type="SAM" id="Phobius"/>
    </source>
</evidence>
<feature type="non-terminal residue" evidence="2">
    <location>
        <position position="137"/>
    </location>
</feature>
<keyword evidence="1" id="KW-0812">Transmembrane</keyword>
<dbReference type="NCBIfam" id="TIGR04346">
    <property type="entry name" value="DotA_TraY"/>
    <property type="match status" value="1"/>
</dbReference>
<sequence length="137" mass="14657">MLSYFSAYVMLIVAAWISYATVMQIHRTAESGKIFSASFSGWVPVRVATALIMMSPISTFGGFSTGQDLVLLAAKSAIGMARNLQNITIRAVGPDALPLAQPMAPATREIIFGVMASELCRAIINNASNNHNLIPEP</sequence>
<accession>A0AAW5EWL9</accession>